<accession>A0A6M0K550</accession>
<protein>
    <submittedName>
        <fullName evidence="2">DUF4351 domain-containing protein</fullName>
    </submittedName>
</protein>
<dbReference type="InterPro" id="IPR025587">
    <property type="entry name" value="DUF4351"/>
</dbReference>
<evidence type="ECO:0000313" key="3">
    <source>
        <dbReference type="Proteomes" id="UP000483379"/>
    </source>
</evidence>
<keyword evidence="3" id="KW-1185">Reference proteome</keyword>
<dbReference type="PANTHER" id="PTHR35586">
    <property type="entry name" value="SLL1691 PROTEIN"/>
    <property type="match status" value="1"/>
</dbReference>
<comment type="caution">
    <text evidence="2">The sequence shown here is derived from an EMBL/GenBank/DDBJ whole genome shotgun (WGS) entry which is preliminary data.</text>
</comment>
<dbReference type="Pfam" id="PF14261">
    <property type="entry name" value="DUF4351"/>
    <property type="match status" value="1"/>
</dbReference>
<evidence type="ECO:0000313" key="2">
    <source>
        <dbReference type="EMBL" id="NEV64840.1"/>
    </source>
</evidence>
<dbReference type="PANTHER" id="PTHR35586:SF1">
    <property type="entry name" value="SLL1691 PROTEIN"/>
    <property type="match status" value="1"/>
</dbReference>
<proteinExistence type="predicted"/>
<gene>
    <name evidence="2" type="ORF">G3446_23730</name>
</gene>
<feature type="domain" description="DUF4351" evidence="1">
    <location>
        <begin position="240"/>
        <end position="295"/>
    </location>
</feature>
<sequence>MSHDQNYKNLILDYPHEAIGFFAAAEAQAIDAGARILPVREEQLNERLGERFRELDVPLLVEWSDGRRSALLFVLEEETDPKRFSIHRLAHYCLDLSELFETERVVPVVIFLHQGTYAERLRLGSEHRDYLRFSYLSAALFATPARQYLNSHNIVARLTLPCMAYAPEDKLEIYAAATRGLMELEPDPERRLKYADFIDIYTALDDNELKRYQQQYAQEAEAMTALSARMREEGFQQGMQQGMQQGEAELLLRQVRRKFGPQAAEQHRERVRQADLVTLERWSERILSAATLDELFD</sequence>
<name>A0A6M0K550_9GAMM</name>
<dbReference type="EMBL" id="JAAIJQ010000115">
    <property type="protein sequence ID" value="NEV64840.1"/>
    <property type="molecule type" value="Genomic_DNA"/>
</dbReference>
<dbReference type="RefSeq" id="WP_164455986.1">
    <property type="nucleotide sequence ID" value="NZ_JAAIJQ010000115.1"/>
</dbReference>
<dbReference type="AlphaFoldDB" id="A0A6M0K550"/>
<organism evidence="2 3">
    <name type="scientific">Thiorhodococcus minor</name>
    <dbReference type="NCBI Taxonomy" id="57489"/>
    <lineage>
        <taxon>Bacteria</taxon>
        <taxon>Pseudomonadati</taxon>
        <taxon>Pseudomonadota</taxon>
        <taxon>Gammaproteobacteria</taxon>
        <taxon>Chromatiales</taxon>
        <taxon>Chromatiaceae</taxon>
        <taxon>Thiorhodococcus</taxon>
    </lineage>
</organism>
<dbReference type="Proteomes" id="UP000483379">
    <property type="component" value="Unassembled WGS sequence"/>
</dbReference>
<evidence type="ECO:0000259" key="1">
    <source>
        <dbReference type="Pfam" id="PF14261"/>
    </source>
</evidence>
<reference evidence="2 3" key="1">
    <citation type="submission" date="2020-02" db="EMBL/GenBank/DDBJ databases">
        <title>Genome sequences of Thiorhodococcus mannitoliphagus and Thiorhodococcus minor, purple sulfur photosynthetic bacteria in the gammaproteobacterial family, Chromatiaceae.</title>
        <authorList>
            <person name="Aviles F.A."/>
            <person name="Meyer T.E."/>
            <person name="Kyndt J.A."/>
        </authorList>
    </citation>
    <scope>NUCLEOTIDE SEQUENCE [LARGE SCALE GENOMIC DNA]</scope>
    <source>
        <strain evidence="2 3">DSM 11518</strain>
    </source>
</reference>